<feature type="compositionally biased region" description="Basic residues" evidence="1">
    <location>
        <begin position="249"/>
        <end position="260"/>
    </location>
</feature>
<dbReference type="AlphaFoldDB" id="A0A0L0C0K5"/>
<reference evidence="3 4" key="1">
    <citation type="journal article" date="2015" name="Nat. Commun.">
        <title>Lucilia cuprina genome unlocks parasitic fly biology to underpin future interventions.</title>
        <authorList>
            <person name="Anstead C.A."/>
            <person name="Korhonen P.K."/>
            <person name="Young N.D."/>
            <person name="Hall R.S."/>
            <person name="Jex A.R."/>
            <person name="Murali S.C."/>
            <person name="Hughes D.S."/>
            <person name="Lee S.F."/>
            <person name="Perry T."/>
            <person name="Stroehlein A.J."/>
            <person name="Ansell B.R."/>
            <person name="Breugelmans B."/>
            <person name="Hofmann A."/>
            <person name="Qu J."/>
            <person name="Dugan S."/>
            <person name="Lee S.L."/>
            <person name="Chao H."/>
            <person name="Dinh H."/>
            <person name="Han Y."/>
            <person name="Doddapaneni H.V."/>
            <person name="Worley K.C."/>
            <person name="Muzny D.M."/>
            <person name="Ioannidis P."/>
            <person name="Waterhouse R.M."/>
            <person name="Zdobnov E.M."/>
            <person name="James P.J."/>
            <person name="Bagnall N.H."/>
            <person name="Kotze A.C."/>
            <person name="Gibbs R.A."/>
            <person name="Richards S."/>
            <person name="Batterham P."/>
            <person name="Gasser R.B."/>
        </authorList>
    </citation>
    <scope>NUCLEOTIDE SEQUENCE [LARGE SCALE GENOMIC DNA]</scope>
    <source>
        <strain evidence="3 4">LS</strain>
        <tissue evidence="3">Full body</tissue>
    </source>
</reference>
<feature type="chain" id="PRO_5005535554" evidence="2">
    <location>
        <begin position="31"/>
        <end position="929"/>
    </location>
</feature>
<name>A0A0L0C0K5_LUCCU</name>
<evidence type="ECO:0000256" key="1">
    <source>
        <dbReference type="SAM" id="MobiDB-lite"/>
    </source>
</evidence>
<keyword evidence="4" id="KW-1185">Reference proteome</keyword>
<organism evidence="3 4">
    <name type="scientific">Lucilia cuprina</name>
    <name type="common">Green bottle fly</name>
    <name type="synonym">Australian sheep blowfly</name>
    <dbReference type="NCBI Taxonomy" id="7375"/>
    <lineage>
        <taxon>Eukaryota</taxon>
        <taxon>Metazoa</taxon>
        <taxon>Ecdysozoa</taxon>
        <taxon>Arthropoda</taxon>
        <taxon>Hexapoda</taxon>
        <taxon>Insecta</taxon>
        <taxon>Pterygota</taxon>
        <taxon>Neoptera</taxon>
        <taxon>Endopterygota</taxon>
        <taxon>Diptera</taxon>
        <taxon>Brachycera</taxon>
        <taxon>Muscomorpha</taxon>
        <taxon>Oestroidea</taxon>
        <taxon>Calliphoridae</taxon>
        <taxon>Luciliinae</taxon>
        <taxon>Lucilia</taxon>
    </lineage>
</organism>
<proteinExistence type="predicted"/>
<comment type="caution">
    <text evidence="3">The sequence shown here is derived from an EMBL/GenBank/DDBJ whole genome shotgun (WGS) entry which is preliminary data.</text>
</comment>
<feature type="region of interest" description="Disordered" evidence="1">
    <location>
        <begin position="122"/>
        <end position="142"/>
    </location>
</feature>
<dbReference type="OrthoDB" id="8062504at2759"/>
<keyword evidence="2" id="KW-0732">Signal</keyword>
<dbReference type="EMBL" id="JRES01001065">
    <property type="protein sequence ID" value="KNC25838.1"/>
    <property type="molecule type" value="Genomic_DNA"/>
</dbReference>
<evidence type="ECO:0000313" key="4">
    <source>
        <dbReference type="Proteomes" id="UP000037069"/>
    </source>
</evidence>
<feature type="signal peptide" evidence="2">
    <location>
        <begin position="1"/>
        <end position="30"/>
    </location>
</feature>
<feature type="compositionally biased region" description="Basic residues" evidence="1">
    <location>
        <begin position="230"/>
        <end position="240"/>
    </location>
</feature>
<dbReference type="Proteomes" id="UP000037069">
    <property type="component" value="Unassembled WGS sequence"/>
</dbReference>
<accession>A0A0L0C0K5</accession>
<feature type="region of interest" description="Disordered" evidence="1">
    <location>
        <begin position="229"/>
        <end position="286"/>
    </location>
</feature>
<sequence>MLLRLLKLNLLIGSLAIILLALILNQNVNAEPQETNILENIATKGLELAGSVAEMAGNVGMINDQQGFELPFVKVNSSTKVGTGAAFREEEDSSEEDRRRRKRSLINLELKHNELLNAEAELNEKQLNRDKRSPCRGGGGGGGGGTGYGAGGYGGGGYGGGGYGYGGGGGGGDGGGGGGSTGGGGLGGGLGDGGLGGGDLGGGGLGGGGLGGLDFGIDGDFLDIPELRRRANARRRKNSTRRNSNTGRRTSRRNNGRRRNSNLVKGEANSNLINTNDQTLERSKRHAQNDFMQKATEIGDKFRNVGESIKNSVLNVTHTIKDQIFGGNSNNMPPNNMNQAFKRRKRQAQFDDQGMGNIDFKQGIKEKIQNVAGKVKETVGKVTQRIKDKFGAHNSNFINTHDQALTRRKRHAQNDIMQKATEIGDKFRNVAESVKNSVMNVTHTIKDQILGGSSNNMPPNNMNQAFKRRKRQAQFDDQGMGNMDFKQGIKEKIQNVAGKVKDTVGKVKQGIKDKFGAHNLHDQALTRRKRHAQNDFMQKATQIAESVKNSVMNVTHTIKDQIFGGSSNNMPPSNMNQAFKRRKRHAQFDDQAMGNGNMDFKQGIKEKIQNVAGKVKDTVGKVTQGIKDNFGAHNSHDQALARRKRQAQNDFMQKATQIAESVKNSVMNVTHTIKDQIFGGNSNNMPPNNMNQAFKRRKRQAQFDDQGMGNMDFKQGIKEKIQNVAGKVKDTVGKVTQRIKDKFGAQNSNFMNTNDQALTRRKRQAQNDFMQKATEIGDKFRNVAESVKNSVMNVTHTIKDQILGGSSNNMPPNNMNQAFKRRKRQAQHDSNDFMQKAKEIGEKVKQTVGKVTQNMKDKFGAQNSNLIKSNDQPLMRHKRQSELDDLNHNMENLFAQHAQDLGEKLHNVAESLKHTVLNVTMTIKDQIMG</sequence>
<dbReference type="PANTHER" id="PTHR47652">
    <property type="entry name" value="MITOCHONDRIAL IMPORT INNER MEMBRANE TRANSLOCASE SUBUNIT TIM44"/>
    <property type="match status" value="1"/>
</dbReference>
<evidence type="ECO:0000256" key="2">
    <source>
        <dbReference type="SAM" id="SignalP"/>
    </source>
</evidence>
<gene>
    <name evidence="3" type="ORF">FF38_08131</name>
</gene>
<dbReference type="Gene3D" id="1.20.120.20">
    <property type="entry name" value="Apolipoprotein"/>
    <property type="match status" value="2"/>
</dbReference>
<dbReference type="PANTHER" id="PTHR47652:SF3">
    <property type="entry name" value="MITOCHONDRIAL IMPORT INNER MEMBRANE TRANSLOCASE SUBUNIT TIM44"/>
    <property type="match status" value="1"/>
</dbReference>
<evidence type="ECO:0000313" key="3">
    <source>
        <dbReference type="EMBL" id="KNC25838.1"/>
    </source>
</evidence>
<feature type="compositionally biased region" description="Polar residues" evidence="1">
    <location>
        <begin position="268"/>
        <end position="278"/>
    </location>
</feature>
<protein>
    <submittedName>
        <fullName evidence="3">Uncharacterized protein</fullName>
    </submittedName>
</protein>
<feature type="compositionally biased region" description="Basic and acidic residues" evidence="1">
    <location>
        <begin position="122"/>
        <end position="133"/>
    </location>
</feature>